<reference evidence="9" key="1">
    <citation type="submission" date="2015-07" db="EMBL/GenBank/DDBJ databases">
        <authorList>
            <person name="Rodrigo-Torres Lidia"/>
            <person name="Arahal R.David."/>
        </authorList>
    </citation>
    <scope>NUCLEOTIDE SEQUENCE [LARGE SCALE GENOMIC DNA]</scope>
    <source>
        <strain evidence="9">CECT 4801</strain>
    </source>
</reference>
<dbReference type="RefSeq" id="WP_055655377.1">
    <property type="nucleotide sequence ID" value="NZ_CXST01000001.1"/>
</dbReference>
<sequence>MRGFAVGLGLVVAGFAFVPAAWAAGPAFDCAKAESSAEKLVCSNDDLGTLDQKLADIYEGAVGVVKSLDAGAEEELNTLKAYQRGWVKGRDECWKSDDELSCVRSAYERRIAELTARYQLIKGQAPVSYTCNENPADEIVATFFDTEPPSARLERGDTTEIVVQGPSGSGARYEGDFGILFWIKGDEAMVDWPQGTSFDCKVRS</sequence>
<evidence type="ECO:0000256" key="3">
    <source>
        <dbReference type="ARBA" id="ARBA00023139"/>
    </source>
</evidence>
<organism evidence="8 9">
    <name type="scientific">Roseibium aggregatum</name>
    <dbReference type="NCBI Taxonomy" id="187304"/>
    <lineage>
        <taxon>Bacteria</taxon>
        <taxon>Pseudomonadati</taxon>
        <taxon>Pseudomonadota</taxon>
        <taxon>Alphaproteobacteria</taxon>
        <taxon>Hyphomicrobiales</taxon>
        <taxon>Stappiaceae</taxon>
        <taxon>Roseibium</taxon>
    </lineage>
</organism>
<feature type="chain" id="PRO_5005807450" evidence="5">
    <location>
        <begin position="24"/>
        <end position="204"/>
    </location>
</feature>
<dbReference type="OrthoDB" id="5565855at2"/>
<feature type="domain" description="C-type lysozyme inhibitor" evidence="7">
    <location>
        <begin position="129"/>
        <end position="195"/>
    </location>
</feature>
<dbReference type="Gene3D" id="2.40.128.200">
    <property type="match status" value="1"/>
</dbReference>
<evidence type="ECO:0000313" key="9">
    <source>
        <dbReference type="Proteomes" id="UP000048926"/>
    </source>
</evidence>
<evidence type="ECO:0000256" key="4">
    <source>
        <dbReference type="ARBA" id="ARBA00023288"/>
    </source>
</evidence>
<dbReference type="Pfam" id="PF09864">
    <property type="entry name" value="MliC"/>
    <property type="match status" value="1"/>
</dbReference>
<feature type="domain" description="Lysozyme inhibitor LprI-like N-terminal" evidence="6">
    <location>
        <begin position="30"/>
        <end position="114"/>
    </location>
</feature>
<evidence type="ECO:0000256" key="5">
    <source>
        <dbReference type="SAM" id="SignalP"/>
    </source>
</evidence>
<dbReference type="PANTHER" id="PTHR37549:SF1">
    <property type="entry name" value="LIPOPROTEIN LPRI"/>
    <property type="match status" value="1"/>
</dbReference>
<dbReference type="AlphaFoldDB" id="A0A0M6Y1T1"/>
<evidence type="ECO:0000259" key="6">
    <source>
        <dbReference type="Pfam" id="PF07007"/>
    </source>
</evidence>
<keyword evidence="9" id="KW-1185">Reference proteome</keyword>
<dbReference type="SUPFAM" id="SSF141488">
    <property type="entry name" value="YdhA-like"/>
    <property type="match status" value="1"/>
</dbReference>
<keyword evidence="3" id="KW-0564">Palmitate</keyword>
<feature type="signal peptide" evidence="5">
    <location>
        <begin position="1"/>
        <end position="23"/>
    </location>
</feature>
<dbReference type="InterPro" id="IPR009739">
    <property type="entry name" value="LprI-like_N"/>
</dbReference>
<dbReference type="GO" id="GO:0005576">
    <property type="term" value="C:extracellular region"/>
    <property type="evidence" value="ECO:0007669"/>
    <property type="project" value="TreeGrafter"/>
</dbReference>
<dbReference type="Gene3D" id="1.20.1270.180">
    <property type="match status" value="1"/>
</dbReference>
<evidence type="ECO:0000256" key="1">
    <source>
        <dbReference type="ARBA" id="ARBA00022729"/>
    </source>
</evidence>
<evidence type="ECO:0000313" key="8">
    <source>
        <dbReference type="EMBL" id="CTQ43279.1"/>
    </source>
</evidence>
<dbReference type="InterPro" id="IPR018660">
    <property type="entry name" value="MliC"/>
</dbReference>
<accession>A0A0M6Y1T1</accession>
<keyword evidence="2" id="KW-0472">Membrane</keyword>
<evidence type="ECO:0000259" key="7">
    <source>
        <dbReference type="Pfam" id="PF09864"/>
    </source>
</evidence>
<evidence type="ECO:0000256" key="2">
    <source>
        <dbReference type="ARBA" id="ARBA00023136"/>
    </source>
</evidence>
<protein>
    <submittedName>
        <fullName evidence="8">Membrane-bound lysozyme-inhibitor of c-type lysozyme</fullName>
    </submittedName>
</protein>
<proteinExistence type="predicted"/>
<dbReference type="EMBL" id="CXST01000001">
    <property type="protein sequence ID" value="CTQ43279.1"/>
    <property type="molecule type" value="Genomic_DNA"/>
</dbReference>
<keyword evidence="4" id="KW-0449">Lipoprotein</keyword>
<dbReference type="InterPro" id="IPR052755">
    <property type="entry name" value="Lysozyme_Inhibitor_LprI"/>
</dbReference>
<gene>
    <name evidence="8" type="ORF">LAL4801_01716</name>
</gene>
<dbReference type="Pfam" id="PF07007">
    <property type="entry name" value="LprI"/>
    <property type="match status" value="1"/>
</dbReference>
<dbReference type="Proteomes" id="UP000048926">
    <property type="component" value="Unassembled WGS sequence"/>
</dbReference>
<name>A0A0M6Y1T1_9HYPH</name>
<dbReference type="PANTHER" id="PTHR37549">
    <property type="entry name" value="LIPOPROTEIN LPRI"/>
    <property type="match status" value="1"/>
</dbReference>
<keyword evidence="1 5" id="KW-0732">Signal</keyword>
<dbReference type="InterPro" id="IPR036328">
    <property type="entry name" value="MliC_sf"/>
</dbReference>